<dbReference type="EMBL" id="SDMQ01000001">
    <property type="protein sequence ID" value="TBT88629.1"/>
    <property type="molecule type" value="Genomic_DNA"/>
</dbReference>
<keyword evidence="1" id="KW-0472">Membrane</keyword>
<protein>
    <submittedName>
        <fullName evidence="2">Uncharacterized protein</fullName>
    </submittedName>
</protein>
<evidence type="ECO:0000313" key="2">
    <source>
        <dbReference type="EMBL" id="TBT88629.1"/>
    </source>
</evidence>
<evidence type="ECO:0000256" key="1">
    <source>
        <dbReference type="SAM" id="Phobius"/>
    </source>
</evidence>
<proteinExistence type="predicted"/>
<evidence type="ECO:0000313" key="3">
    <source>
        <dbReference type="Proteomes" id="UP000292373"/>
    </source>
</evidence>
<dbReference type="RefSeq" id="WP_131166757.1">
    <property type="nucleotide sequence ID" value="NZ_SDMQ01000001.1"/>
</dbReference>
<dbReference type="Proteomes" id="UP000292373">
    <property type="component" value="Unassembled WGS sequence"/>
</dbReference>
<name>A0A4Q9KH03_9ACTN</name>
<reference evidence="2 3" key="1">
    <citation type="submission" date="2019-01" db="EMBL/GenBank/DDBJ databases">
        <title>Lactibacter flavus gen. nov., sp. nov., a novel bacterium of the family Propionibacteriaceae isolated from raw milk and dairy products.</title>
        <authorList>
            <person name="Huptas C."/>
            <person name="Wenning M."/>
            <person name="Breitenwieser F."/>
            <person name="Doll E."/>
            <person name="Von Neubeck M."/>
            <person name="Busse H.-J."/>
            <person name="Scherer S."/>
        </authorList>
    </citation>
    <scope>NUCLEOTIDE SEQUENCE [LARGE SCALE GENOMIC DNA]</scope>
    <source>
        <strain evidence="2 3">KCTC 33808</strain>
    </source>
</reference>
<gene>
    <name evidence="2" type="ORF">ET989_01380</name>
</gene>
<feature type="transmembrane region" description="Helical" evidence="1">
    <location>
        <begin position="153"/>
        <end position="170"/>
    </location>
</feature>
<organism evidence="2 3">
    <name type="scientific">Propioniciclava sinopodophylli</name>
    <dbReference type="NCBI Taxonomy" id="1837344"/>
    <lineage>
        <taxon>Bacteria</taxon>
        <taxon>Bacillati</taxon>
        <taxon>Actinomycetota</taxon>
        <taxon>Actinomycetes</taxon>
        <taxon>Propionibacteriales</taxon>
        <taxon>Propionibacteriaceae</taxon>
        <taxon>Propioniciclava</taxon>
    </lineage>
</organism>
<dbReference type="OrthoDB" id="4870575at2"/>
<accession>A0A4Q9KH03</accession>
<keyword evidence="1" id="KW-1133">Transmembrane helix</keyword>
<feature type="transmembrane region" description="Helical" evidence="1">
    <location>
        <begin position="89"/>
        <end position="108"/>
    </location>
</feature>
<dbReference type="AlphaFoldDB" id="A0A4Q9KH03"/>
<sequence>MAFAVGTTLGGAVTGLGLAVASGLASVLPLPVRAMAAVAVTLGLLLLDLTQAKLRLPQRETLIPQEVFAQGMARGIAWFGFEYGTGVRTLIPSAASYITAWALVMFHLPWWQTLLVATVFGFSRSWAVGLAMALSKGAWSVFLGRHSRLLERLGSVVAATLVLAAVAFGLR</sequence>
<keyword evidence="1" id="KW-0812">Transmembrane</keyword>
<keyword evidence="3" id="KW-1185">Reference proteome</keyword>
<comment type="caution">
    <text evidence="2">The sequence shown here is derived from an EMBL/GenBank/DDBJ whole genome shotgun (WGS) entry which is preliminary data.</text>
</comment>